<dbReference type="Gene3D" id="3.40.50.740">
    <property type="match status" value="2"/>
</dbReference>
<comment type="similarity">
    <text evidence="1">Belongs to the prokaryotic molybdopterin-containing oxidoreductase family.</text>
</comment>
<feature type="domain" description="4Fe-4S Mo/W bis-MGD-type" evidence="9">
    <location>
        <begin position="27"/>
        <end position="84"/>
    </location>
</feature>
<gene>
    <name evidence="10" type="ordered locus">Igni_0802</name>
</gene>
<sequence length="834" mass="92480">MKILSKLSVKPFNVPLEGLEKERASGVKLVPNICRMCTASCSILVEVRNGKAVRVYGNPYATYHNKGHVCPRGNSGPLQLENPDRLRTPLKRRGSERGSWDFEEVDYKTAIAEMASIIKEKLEEGAPWKVVLVVGQAAAAAYNDPISMAIAPTIGTDNVINIPLSTCIGSKLLSWGFSGAPGHHAFLVPDYERTKYFLSFGRNLGGSVAVGQTAKAGAKLGSYKLVVMDPRLSEWAAKADEWVPVKPGTDLAVFLAMLNVIINEGLYDETYLKKYTNAPMLIYKDTLELVETKNIVVKNPMKEFEVVDFLVFDEASDSFKFSREAKLPSLTYEGEYEGKPVTTVFNALKEHLKDYTPEWAERVSGVPKEVVEKLAAEFAMTRPAAVETGWSANKYFNHFQLYRAAAVLSIVTGNFLRPGGVVLSMGGIGKVLQRAAPPVAGPPVKEKPSKLYEYESETPIALSDGTVTKGPLIPWGRGYHGLLRFVEENKGVVIIILGGNPARTFMGQAFQKVAKHPNVEKIIDIGLMKDDSVLYSDLFIPECGYLERYNVLSGIPFSLAKGFMAAFPAVEAECKDMLTIWADAFRELGLLEKYLSKLENVLCPGCDVKEALEKGDFESVIRKQCEKQGVKFDDVKNKGIVYLTDDSWGLEMNAKILENGWLNTASGKVEILPLKLLKIIKSRKGELKPEWHPLPTWVPPIWMRKALASDEFVLLTGKEKNMSYTWLQPNPLLSWIVDDSKKIWINKARGQRLGINDGEVVEVCAGEECVRGPAKLTEGIVPEAIYVPPNYGFEVKLTFGKYKDLKFNVLQSPFLIDPVTGTHLLSDVIVKVKR</sequence>
<evidence type="ECO:0000256" key="8">
    <source>
        <dbReference type="ARBA" id="ARBA00023014"/>
    </source>
</evidence>
<evidence type="ECO:0000256" key="5">
    <source>
        <dbReference type="ARBA" id="ARBA00022729"/>
    </source>
</evidence>
<dbReference type="EMBL" id="CP000816">
    <property type="protein sequence ID" value="ABU81984.1"/>
    <property type="molecule type" value="Genomic_DNA"/>
</dbReference>
<dbReference type="InterPro" id="IPR009010">
    <property type="entry name" value="Asp_de-COase-like_dom_sf"/>
</dbReference>
<dbReference type="RefSeq" id="WP_012122948.1">
    <property type="nucleotide sequence ID" value="NC_009776.1"/>
</dbReference>
<dbReference type="SUPFAM" id="SSF53706">
    <property type="entry name" value="Formate dehydrogenase/DMSO reductase, domains 1-3"/>
    <property type="match status" value="1"/>
</dbReference>
<dbReference type="GO" id="GO:0051539">
    <property type="term" value="F:4 iron, 4 sulfur cluster binding"/>
    <property type="evidence" value="ECO:0007669"/>
    <property type="project" value="UniProtKB-KW"/>
</dbReference>
<keyword evidence="4" id="KW-0479">Metal-binding</keyword>
<protein>
    <submittedName>
        <fullName evidence="10">Molybdopterin oxidoreductase</fullName>
    </submittedName>
</protein>
<dbReference type="PhylomeDB" id="A8AAN2"/>
<dbReference type="SMART" id="SM00926">
    <property type="entry name" value="Molybdop_Fe4S4"/>
    <property type="match status" value="1"/>
</dbReference>
<evidence type="ECO:0000256" key="1">
    <source>
        <dbReference type="ARBA" id="ARBA00010312"/>
    </source>
</evidence>
<keyword evidence="6" id="KW-0560">Oxidoreductase</keyword>
<keyword evidence="5" id="KW-0732">Signal</keyword>
<keyword evidence="8" id="KW-0411">Iron-sulfur</keyword>
<dbReference type="GeneID" id="5562661"/>
<dbReference type="AlphaFoldDB" id="A8AAN2"/>
<evidence type="ECO:0000256" key="6">
    <source>
        <dbReference type="ARBA" id="ARBA00023002"/>
    </source>
</evidence>
<evidence type="ECO:0000259" key="9">
    <source>
        <dbReference type="PROSITE" id="PS51669"/>
    </source>
</evidence>
<organism evidence="10 11">
    <name type="scientific">Ignicoccus hospitalis (strain KIN4/I / DSM 18386 / JCM 14125)</name>
    <dbReference type="NCBI Taxonomy" id="453591"/>
    <lineage>
        <taxon>Archaea</taxon>
        <taxon>Thermoproteota</taxon>
        <taxon>Thermoprotei</taxon>
        <taxon>Desulfurococcales</taxon>
        <taxon>Desulfurococcaceae</taxon>
        <taxon>Ignicoccus</taxon>
    </lineage>
</organism>
<dbReference type="KEGG" id="iho:Igni_0802"/>
<dbReference type="InterPro" id="IPR006657">
    <property type="entry name" value="MoPterin_dinucl-bd_dom"/>
</dbReference>
<dbReference type="OrthoDB" id="23466at2157"/>
<reference evidence="10 11" key="1">
    <citation type="journal article" date="2008" name="Genome Biol.">
        <title>A genomic analysis of the archaeal system Ignicoccus hospitalis-Nanoarchaeum equitans.</title>
        <authorList>
            <person name="Podar M."/>
            <person name="Anderson I."/>
            <person name="Makarova K.S."/>
            <person name="Elkins J.G."/>
            <person name="Ivanova N."/>
            <person name="Wall M.A."/>
            <person name="Lykidis A."/>
            <person name="Mavromatis K."/>
            <person name="Sun H."/>
            <person name="Hudson M.E."/>
            <person name="Chen W."/>
            <person name="Deciu C."/>
            <person name="Hutchison D."/>
            <person name="Eads J.R."/>
            <person name="Anderson A."/>
            <person name="Fernandes F."/>
            <person name="Szeto E."/>
            <person name="Lapidus A."/>
            <person name="Kyrpides N.C."/>
            <person name="Saier M.H.Jr."/>
            <person name="Richardson P.M."/>
            <person name="Rachel R."/>
            <person name="Huber H."/>
            <person name="Eisen J.A."/>
            <person name="Koonin E.V."/>
            <person name="Keller M."/>
            <person name="Stetter K.O."/>
        </authorList>
    </citation>
    <scope>NUCLEOTIDE SEQUENCE [LARGE SCALE GENOMIC DNA]</scope>
    <source>
        <strain evidence="11">KIN4/I / DSM 18386 / JCM 14125</strain>
    </source>
</reference>
<dbReference type="InterPro" id="IPR050612">
    <property type="entry name" value="Prok_Mopterin_Oxidored"/>
</dbReference>
<dbReference type="PANTHER" id="PTHR43742">
    <property type="entry name" value="TRIMETHYLAMINE-N-OXIDE REDUCTASE"/>
    <property type="match status" value="1"/>
</dbReference>
<keyword evidence="11" id="KW-1185">Reference proteome</keyword>
<dbReference type="PROSITE" id="PS51669">
    <property type="entry name" value="4FE4S_MOW_BIS_MGD"/>
    <property type="match status" value="1"/>
</dbReference>
<proteinExistence type="inferred from homology"/>
<dbReference type="Gene3D" id="3.40.228.10">
    <property type="entry name" value="Dimethylsulfoxide Reductase, domain 2"/>
    <property type="match status" value="2"/>
</dbReference>
<keyword evidence="2" id="KW-0004">4Fe-4S</keyword>
<evidence type="ECO:0000313" key="10">
    <source>
        <dbReference type="EMBL" id="ABU81984.1"/>
    </source>
</evidence>
<dbReference type="PANTHER" id="PTHR43742:SF9">
    <property type="entry name" value="TETRATHIONATE REDUCTASE SUBUNIT A"/>
    <property type="match status" value="1"/>
</dbReference>
<evidence type="ECO:0000256" key="4">
    <source>
        <dbReference type="ARBA" id="ARBA00022723"/>
    </source>
</evidence>
<evidence type="ECO:0000256" key="7">
    <source>
        <dbReference type="ARBA" id="ARBA00023004"/>
    </source>
</evidence>
<dbReference type="HOGENOM" id="CLU_000422_13_3_2"/>
<evidence type="ECO:0000256" key="3">
    <source>
        <dbReference type="ARBA" id="ARBA00022505"/>
    </source>
</evidence>
<keyword evidence="3" id="KW-0500">Molybdenum</keyword>
<evidence type="ECO:0000313" key="11">
    <source>
        <dbReference type="Proteomes" id="UP000000262"/>
    </source>
</evidence>
<dbReference type="GO" id="GO:0016491">
    <property type="term" value="F:oxidoreductase activity"/>
    <property type="evidence" value="ECO:0007669"/>
    <property type="project" value="UniProtKB-KW"/>
</dbReference>
<dbReference type="InterPro" id="IPR006963">
    <property type="entry name" value="Mopterin_OxRdtase_4Fe-4S_dom"/>
</dbReference>
<dbReference type="Gene3D" id="2.40.40.20">
    <property type="match status" value="1"/>
</dbReference>
<dbReference type="InterPro" id="IPR006656">
    <property type="entry name" value="Mopterin_OxRdtase"/>
</dbReference>
<dbReference type="Pfam" id="PF04879">
    <property type="entry name" value="Molybdop_Fe4S4"/>
    <property type="match status" value="1"/>
</dbReference>
<dbReference type="STRING" id="453591.Igni_0802"/>
<dbReference type="GO" id="GO:0043546">
    <property type="term" value="F:molybdopterin cofactor binding"/>
    <property type="evidence" value="ECO:0007669"/>
    <property type="project" value="InterPro"/>
</dbReference>
<dbReference type="Proteomes" id="UP000000262">
    <property type="component" value="Chromosome"/>
</dbReference>
<dbReference type="GO" id="GO:0046872">
    <property type="term" value="F:metal ion binding"/>
    <property type="evidence" value="ECO:0007669"/>
    <property type="project" value="UniProtKB-KW"/>
</dbReference>
<dbReference type="Gene3D" id="2.20.25.90">
    <property type="entry name" value="ADC-like domains"/>
    <property type="match status" value="1"/>
</dbReference>
<keyword evidence="7" id="KW-0408">Iron</keyword>
<dbReference type="SUPFAM" id="SSF50692">
    <property type="entry name" value="ADC-like"/>
    <property type="match status" value="1"/>
</dbReference>
<dbReference type="eggNOG" id="arCOG01495">
    <property type="taxonomic scope" value="Archaea"/>
</dbReference>
<dbReference type="Pfam" id="PF00384">
    <property type="entry name" value="Molybdopterin"/>
    <property type="match status" value="1"/>
</dbReference>
<name>A8AAN2_IGNH4</name>
<dbReference type="Pfam" id="PF01568">
    <property type="entry name" value="Molydop_binding"/>
    <property type="match status" value="1"/>
</dbReference>
<dbReference type="Gene3D" id="3.30.2070.10">
    <property type="entry name" value="Formate dehydrogenase/DMSO reductase"/>
    <property type="match status" value="1"/>
</dbReference>
<evidence type="ECO:0000256" key="2">
    <source>
        <dbReference type="ARBA" id="ARBA00022485"/>
    </source>
</evidence>
<accession>A8AAN2</accession>